<dbReference type="EMBL" id="BMGJ01000013">
    <property type="protein sequence ID" value="GGD72916.1"/>
    <property type="molecule type" value="Genomic_DNA"/>
</dbReference>
<proteinExistence type="predicted"/>
<feature type="transmembrane region" description="Helical" evidence="1">
    <location>
        <begin position="6"/>
        <end position="28"/>
    </location>
</feature>
<keyword evidence="1" id="KW-1133">Transmembrane helix</keyword>
<sequence length="46" mass="5038">MLDQFNLISLMLLPVIAYLVGAVIIAAIERFMSKAPSCNNGFRPAK</sequence>
<accession>A0ABQ1RMJ4</accession>
<keyword evidence="1" id="KW-0472">Membrane</keyword>
<protein>
    <submittedName>
        <fullName evidence="2">Uncharacterized protein</fullName>
    </submittedName>
</protein>
<organism evidence="2 3">
    <name type="scientific">Lacimicrobium alkaliphilum</name>
    <dbReference type="NCBI Taxonomy" id="1526571"/>
    <lineage>
        <taxon>Bacteria</taxon>
        <taxon>Pseudomonadati</taxon>
        <taxon>Pseudomonadota</taxon>
        <taxon>Gammaproteobacteria</taxon>
        <taxon>Alteromonadales</taxon>
        <taxon>Alteromonadaceae</taxon>
        <taxon>Lacimicrobium</taxon>
    </lineage>
</organism>
<gene>
    <name evidence="2" type="ORF">GCM10011357_29960</name>
</gene>
<comment type="caution">
    <text evidence="2">The sequence shown here is derived from an EMBL/GenBank/DDBJ whole genome shotgun (WGS) entry which is preliminary data.</text>
</comment>
<keyword evidence="1" id="KW-0812">Transmembrane</keyword>
<name>A0ABQ1RMJ4_9ALTE</name>
<dbReference type="Proteomes" id="UP000614272">
    <property type="component" value="Unassembled WGS sequence"/>
</dbReference>
<keyword evidence="3" id="KW-1185">Reference proteome</keyword>
<evidence type="ECO:0000313" key="2">
    <source>
        <dbReference type="EMBL" id="GGD72916.1"/>
    </source>
</evidence>
<reference evidence="3" key="1">
    <citation type="journal article" date="2019" name="Int. J. Syst. Evol. Microbiol.">
        <title>The Global Catalogue of Microorganisms (GCM) 10K type strain sequencing project: providing services to taxonomists for standard genome sequencing and annotation.</title>
        <authorList>
            <consortium name="The Broad Institute Genomics Platform"/>
            <consortium name="The Broad Institute Genome Sequencing Center for Infectious Disease"/>
            <person name="Wu L."/>
            <person name="Ma J."/>
        </authorList>
    </citation>
    <scope>NUCLEOTIDE SEQUENCE [LARGE SCALE GENOMIC DNA]</scope>
    <source>
        <strain evidence="3">CGMCC 1.12923</strain>
    </source>
</reference>
<dbReference type="RefSeq" id="WP_180237269.1">
    <property type="nucleotide sequence ID" value="NZ_BMGJ01000013.1"/>
</dbReference>
<evidence type="ECO:0000313" key="3">
    <source>
        <dbReference type="Proteomes" id="UP000614272"/>
    </source>
</evidence>
<evidence type="ECO:0000256" key="1">
    <source>
        <dbReference type="SAM" id="Phobius"/>
    </source>
</evidence>